<dbReference type="AlphaFoldDB" id="A0A0D1JFH6"/>
<dbReference type="InterPro" id="IPR051695">
    <property type="entry name" value="Phosphoglycerate_Mutase"/>
</dbReference>
<evidence type="ECO:0000313" key="6">
    <source>
        <dbReference type="Proteomes" id="UP000320012"/>
    </source>
</evidence>
<evidence type="ECO:0000313" key="4">
    <source>
        <dbReference type="EMBL" id="TVV27833.1"/>
    </source>
</evidence>
<dbReference type="RefSeq" id="WP_043941928.1">
    <property type="nucleotide sequence ID" value="NZ_CP041193.1"/>
</dbReference>
<dbReference type="Proteomes" id="UP000032289">
    <property type="component" value="Unassembled WGS sequence"/>
</dbReference>
<keyword evidence="1 3" id="KW-0378">Hydrolase</keyword>
<dbReference type="PATRIC" id="fig|137591.24.peg.2202"/>
<dbReference type="SMART" id="SM00855">
    <property type="entry name" value="PGAM"/>
    <property type="match status" value="1"/>
</dbReference>
<dbReference type="CDD" id="cd07067">
    <property type="entry name" value="HP_PGM_like"/>
    <property type="match status" value="1"/>
</dbReference>
<proteinExistence type="predicted"/>
<dbReference type="GO" id="GO:0045820">
    <property type="term" value="P:negative regulation of glycolytic process"/>
    <property type="evidence" value="ECO:0007669"/>
    <property type="project" value="TreeGrafter"/>
</dbReference>
<dbReference type="EC" id="3.1.3.3" evidence="3"/>
<dbReference type="GO" id="GO:0043456">
    <property type="term" value="P:regulation of pentose-phosphate shunt"/>
    <property type="evidence" value="ECO:0007669"/>
    <property type="project" value="TreeGrafter"/>
</dbReference>
<evidence type="ECO:0000313" key="3">
    <source>
        <dbReference type="EMBL" id="KIU20173.1"/>
    </source>
</evidence>
<dbReference type="GO" id="GO:0005829">
    <property type="term" value="C:cytosol"/>
    <property type="evidence" value="ECO:0007669"/>
    <property type="project" value="TreeGrafter"/>
</dbReference>
<gene>
    <name evidence="3" type="primary">pspB</name>
    <name evidence="3" type="ORF">ab3b_02252</name>
    <name evidence="4" type="ORF">FO435_08035</name>
</gene>
<sequence length="220" mass="23925">MTKLYFIRHGKTEWNAEGRFQGAGGDSPLLPESYDQIKMLGRHLHDVKFAHAFASPIKRARITAEETLALLDEQPELTFMDGLKEFSFGVWEGKTFADVQAGWYDMYDASRNHPEKFDAAQVPGAESFESVQARFRQAVETAVTEYGGEGVNLVFFSHGAALTTGMGGLTGIPLADLRARGGLGNTSTSILATADGKTFTELSRNDTSYLGVSSDASNTI</sequence>
<dbReference type="InterPro" id="IPR029033">
    <property type="entry name" value="His_PPase_superfam"/>
</dbReference>
<dbReference type="PANTHER" id="PTHR46517:SF1">
    <property type="entry name" value="FRUCTOSE-2,6-BISPHOSPHATASE TIGAR"/>
    <property type="match status" value="1"/>
</dbReference>
<dbReference type="Proteomes" id="UP000320012">
    <property type="component" value="Unassembled WGS sequence"/>
</dbReference>
<accession>A0A0D1JFH6</accession>
<feature type="binding site" evidence="2">
    <location>
        <position position="59"/>
    </location>
    <ligand>
        <name>substrate</name>
    </ligand>
</feature>
<dbReference type="SUPFAM" id="SSF53254">
    <property type="entry name" value="Phosphoglycerate mutase-like"/>
    <property type="match status" value="1"/>
</dbReference>
<evidence type="ECO:0000256" key="1">
    <source>
        <dbReference type="ARBA" id="ARBA00022801"/>
    </source>
</evidence>
<name>A0A0D1JFH6_9LACO</name>
<comment type="caution">
    <text evidence="3">The sequence shown here is derived from an EMBL/GenBank/DDBJ whole genome shotgun (WGS) entry which is preliminary data.</text>
</comment>
<dbReference type="Pfam" id="PF00300">
    <property type="entry name" value="His_Phos_1"/>
    <property type="match status" value="1"/>
</dbReference>
<evidence type="ECO:0000256" key="2">
    <source>
        <dbReference type="PIRSR" id="PIRSR613078-2"/>
    </source>
</evidence>
<dbReference type="PANTHER" id="PTHR46517">
    <property type="entry name" value="FRUCTOSE-2,6-BISPHOSPHATASE TIGAR"/>
    <property type="match status" value="1"/>
</dbReference>
<dbReference type="GO" id="GO:0004331">
    <property type="term" value="F:fructose-2,6-bisphosphate 2-phosphatase activity"/>
    <property type="evidence" value="ECO:0007669"/>
    <property type="project" value="TreeGrafter"/>
</dbReference>
<reference evidence="3 5" key="1">
    <citation type="journal article" date="2015" name="Microbiology (Mosc.)">
        <title>Genomics of the Weissella cibaria species with an examination of its metabolic traits.</title>
        <authorList>
            <person name="Lynch K.M."/>
            <person name="Lucid A."/>
            <person name="Arendt E.K."/>
            <person name="Sleator R.D."/>
            <person name="Lucey B."/>
            <person name="Coffey A."/>
        </authorList>
    </citation>
    <scope>NUCLEOTIDE SEQUENCE [LARGE SCALE GENOMIC DNA]</scope>
    <source>
        <strain evidence="3 5">AB3b</strain>
    </source>
</reference>
<dbReference type="EMBL" id="JWHT01000063">
    <property type="protein sequence ID" value="KIU20173.1"/>
    <property type="molecule type" value="Genomic_DNA"/>
</dbReference>
<dbReference type="Gene3D" id="3.40.50.1240">
    <property type="entry name" value="Phosphoglycerate mutase-like"/>
    <property type="match status" value="1"/>
</dbReference>
<feature type="binding site" evidence="2">
    <location>
        <begin position="8"/>
        <end position="15"/>
    </location>
    <ligand>
        <name>substrate</name>
    </ligand>
</feature>
<dbReference type="EMBL" id="VNHC01000002">
    <property type="protein sequence ID" value="TVV27833.1"/>
    <property type="molecule type" value="Genomic_DNA"/>
</dbReference>
<reference evidence="4 6" key="2">
    <citation type="submission" date="2019-07" db="EMBL/GenBank/DDBJ databases">
        <title>Genome sequence of Weissella cibaria GK1.</title>
        <authorList>
            <person name="Choi H.-J."/>
        </authorList>
    </citation>
    <scope>NUCLEOTIDE SEQUENCE [LARGE SCALE GENOMIC DNA]</scope>
    <source>
        <strain evidence="4 6">GK1</strain>
    </source>
</reference>
<organism evidence="3 5">
    <name type="scientific">Weissella cibaria</name>
    <dbReference type="NCBI Taxonomy" id="137591"/>
    <lineage>
        <taxon>Bacteria</taxon>
        <taxon>Bacillati</taxon>
        <taxon>Bacillota</taxon>
        <taxon>Bacilli</taxon>
        <taxon>Lactobacillales</taxon>
        <taxon>Lactobacillaceae</taxon>
        <taxon>Weissella</taxon>
    </lineage>
</organism>
<protein>
    <submittedName>
        <fullName evidence="4">Histidine phosphatase family protein</fullName>
    </submittedName>
    <submittedName>
        <fullName evidence="3">PspB protein</fullName>
        <ecNumber evidence="3">3.1.3.3</ecNumber>
    </submittedName>
</protein>
<evidence type="ECO:0000313" key="5">
    <source>
        <dbReference type="Proteomes" id="UP000032289"/>
    </source>
</evidence>
<dbReference type="InterPro" id="IPR013078">
    <property type="entry name" value="His_Pase_superF_clade-1"/>
</dbReference>